<accession>A0A7V3PTV2</accession>
<sequence>MPTYEYRCRKCGHRFSQFQRITEPPVKKCPKCQAKDVERLISGGAGLIFKGSGFYITDYRRQSRDADKGEKTGKESAEKKEGKKEN</sequence>
<dbReference type="PANTHER" id="PTHR34404">
    <property type="entry name" value="REGULATORY PROTEIN, FMDB FAMILY"/>
    <property type="match status" value="1"/>
</dbReference>
<protein>
    <submittedName>
        <fullName evidence="3">Zinc ribbon domain-containing protein</fullName>
    </submittedName>
</protein>
<dbReference type="Pfam" id="PF09723">
    <property type="entry name" value="Zn_ribbon_8"/>
    <property type="match status" value="1"/>
</dbReference>
<dbReference type="InterPro" id="IPR013429">
    <property type="entry name" value="Regulatory_FmdB_Zinc_ribbon"/>
</dbReference>
<dbReference type="SMART" id="SM00834">
    <property type="entry name" value="CxxC_CXXC_SSSS"/>
    <property type="match status" value="1"/>
</dbReference>
<dbReference type="AlphaFoldDB" id="A0A7V3PTV2"/>
<proteinExistence type="predicted"/>
<name>A0A7V3PTV2_UNCW3</name>
<evidence type="ECO:0000256" key="1">
    <source>
        <dbReference type="SAM" id="MobiDB-lite"/>
    </source>
</evidence>
<organism evidence="3">
    <name type="scientific">candidate division WOR-3 bacterium</name>
    <dbReference type="NCBI Taxonomy" id="2052148"/>
    <lineage>
        <taxon>Bacteria</taxon>
        <taxon>Bacteria division WOR-3</taxon>
    </lineage>
</organism>
<dbReference type="PANTHER" id="PTHR34404:SF2">
    <property type="entry name" value="CONSERVED SERINE RICH PROTEIN"/>
    <property type="match status" value="1"/>
</dbReference>
<dbReference type="EMBL" id="DTMZ01000101">
    <property type="protein sequence ID" value="HGD13300.1"/>
    <property type="molecule type" value="Genomic_DNA"/>
</dbReference>
<dbReference type="NCBIfam" id="TIGR02605">
    <property type="entry name" value="CxxC_CxxC_SSSS"/>
    <property type="match status" value="1"/>
</dbReference>
<gene>
    <name evidence="3" type="ORF">ENX16_04395</name>
</gene>
<feature type="region of interest" description="Disordered" evidence="1">
    <location>
        <begin position="60"/>
        <end position="86"/>
    </location>
</feature>
<reference evidence="3" key="1">
    <citation type="journal article" date="2020" name="mSystems">
        <title>Genome- and Community-Level Interaction Insights into Carbon Utilization and Element Cycling Functions of Hydrothermarchaeota in Hydrothermal Sediment.</title>
        <authorList>
            <person name="Zhou Z."/>
            <person name="Liu Y."/>
            <person name="Xu W."/>
            <person name="Pan J."/>
            <person name="Luo Z.H."/>
            <person name="Li M."/>
        </authorList>
    </citation>
    <scope>NUCLEOTIDE SEQUENCE [LARGE SCALE GENOMIC DNA]</scope>
    <source>
        <strain evidence="3">SpSt-914</strain>
    </source>
</reference>
<feature type="domain" description="Putative regulatory protein FmdB zinc ribbon" evidence="2">
    <location>
        <begin position="1"/>
        <end position="42"/>
    </location>
</feature>
<comment type="caution">
    <text evidence="3">The sequence shown here is derived from an EMBL/GenBank/DDBJ whole genome shotgun (WGS) entry which is preliminary data.</text>
</comment>
<evidence type="ECO:0000259" key="2">
    <source>
        <dbReference type="SMART" id="SM00834"/>
    </source>
</evidence>
<evidence type="ECO:0000313" key="3">
    <source>
        <dbReference type="EMBL" id="HGD13300.1"/>
    </source>
</evidence>